<organism evidence="2 3">
    <name type="scientific">Ensete ventricosum</name>
    <name type="common">Abyssinian banana</name>
    <name type="synonym">Musa ensete</name>
    <dbReference type="NCBI Taxonomy" id="4639"/>
    <lineage>
        <taxon>Eukaryota</taxon>
        <taxon>Viridiplantae</taxon>
        <taxon>Streptophyta</taxon>
        <taxon>Embryophyta</taxon>
        <taxon>Tracheophyta</taxon>
        <taxon>Spermatophyta</taxon>
        <taxon>Magnoliopsida</taxon>
        <taxon>Liliopsida</taxon>
        <taxon>Zingiberales</taxon>
        <taxon>Musaceae</taxon>
        <taxon>Ensete</taxon>
    </lineage>
</organism>
<dbReference type="EMBL" id="AMZH03009933">
    <property type="protein sequence ID" value="RRT55781.1"/>
    <property type="molecule type" value="Genomic_DNA"/>
</dbReference>
<evidence type="ECO:0000256" key="1">
    <source>
        <dbReference type="SAM" id="MobiDB-lite"/>
    </source>
</evidence>
<name>A0A426YVT9_ENSVE</name>
<evidence type="ECO:0000313" key="3">
    <source>
        <dbReference type="Proteomes" id="UP000287651"/>
    </source>
</evidence>
<reference evidence="2 3" key="1">
    <citation type="journal article" date="2014" name="Agronomy (Basel)">
        <title>A Draft Genome Sequence for Ensete ventricosum, the Drought-Tolerant Tree Against Hunger.</title>
        <authorList>
            <person name="Harrison J."/>
            <person name="Moore K.A."/>
            <person name="Paszkiewicz K."/>
            <person name="Jones T."/>
            <person name="Grant M."/>
            <person name="Ambacheew D."/>
            <person name="Muzemil S."/>
            <person name="Studholme D.J."/>
        </authorList>
    </citation>
    <scope>NUCLEOTIDE SEQUENCE [LARGE SCALE GENOMIC DNA]</scope>
</reference>
<comment type="caution">
    <text evidence="2">The sequence shown here is derived from an EMBL/GenBank/DDBJ whole genome shotgun (WGS) entry which is preliminary data.</text>
</comment>
<feature type="region of interest" description="Disordered" evidence="1">
    <location>
        <begin position="38"/>
        <end position="89"/>
    </location>
</feature>
<accession>A0A426YVT9</accession>
<proteinExistence type="predicted"/>
<sequence>MYPVATPKPLRVIRYQRIQRATWFLLTHLGLPALRVTLSDRRPPVDPSSTDMDVESLTASPWDRNKRTVPAPVLTESSVDPDGRDDYAY</sequence>
<evidence type="ECO:0000313" key="2">
    <source>
        <dbReference type="EMBL" id="RRT55781.1"/>
    </source>
</evidence>
<dbReference type="Proteomes" id="UP000287651">
    <property type="component" value="Unassembled WGS sequence"/>
</dbReference>
<protein>
    <submittedName>
        <fullName evidence="2">Uncharacterized protein</fullName>
    </submittedName>
</protein>
<gene>
    <name evidence="2" type="ORF">B296_00048222</name>
</gene>
<dbReference type="AlphaFoldDB" id="A0A426YVT9"/>